<feature type="domain" description="Uroporphyrinogen decarboxylase (URO-D)" evidence="1">
    <location>
        <begin position="1"/>
        <end position="289"/>
    </location>
</feature>
<dbReference type="Pfam" id="PF01208">
    <property type="entry name" value="URO-D"/>
    <property type="match status" value="1"/>
</dbReference>
<proteinExistence type="predicted"/>
<dbReference type="AlphaFoldDB" id="A0A401UQ09"/>
<keyword evidence="3" id="KW-1185">Reference proteome</keyword>
<protein>
    <submittedName>
        <fullName evidence="2">Uroporphyrinogen decarboxylase</fullName>
    </submittedName>
</protein>
<dbReference type="InterPro" id="IPR038071">
    <property type="entry name" value="UROD/MetE-like_sf"/>
</dbReference>
<dbReference type="PANTHER" id="PTHR47099:SF1">
    <property type="entry name" value="METHYLCOBAMIDE:COM METHYLTRANSFERASE MTBA"/>
    <property type="match status" value="1"/>
</dbReference>
<name>A0A401UQ09_9CLOT</name>
<organism evidence="2 3">
    <name type="scientific">Clostridium tagluense</name>
    <dbReference type="NCBI Taxonomy" id="360422"/>
    <lineage>
        <taxon>Bacteria</taxon>
        <taxon>Bacillati</taxon>
        <taxon>Bacillota</taxon>
        <taxon>Clostridia</taxon>
        <taxon>Eubacteriales</taxon>
        <taxon>Clostridiaceae</taxon>
        <taxon>Clostridium</taxon>
    </lineage>
</organism>
<dbReference type="InterPro" id="IPR052024">
    <property type="entry name" value="Methanogen_methyltrans"/>
</dbReference>
<evidence type="ECO:0000259" key="1">
    <source>
        <dbReference type="Pfam" id="PF01208"/>
    </source>
</evidence>
<gene>
    <name evidence="2" type="ORF">Ctaglu_32330</name>
</gene>
<dbReference type="EMBL" id="BHYK01000020">
    <property type="protein sequence ID" value="GCD11610.1"/>
    <property type="molecule type" value="Genomic_DNA"/>
</dbReference>
<reference evidence="2 3" key="1">
    <citation type="submission" date="2018-11" db="EMBL/GenBank/DDBJ databases">
        <title>Genome sequencing and assembly of Clostridium tagluense strain A121.</title>
        <authorList>
            <person name="Murakami T."/>
            <person name="Segawa T."/>
            <person name="Shcherbakova V.A."/>
            <person name="Mori H."/>
            <person name="Yoshimura Y."/>
        </authorList>
    </citation>
    <scope>NUCLEOTIDE SEQUENCE [LARGE SCALE GENOMIC DNA]</scope>
    <source>
        <strain evidence="2 3">A121</strain>
    </source>
</reference>
<dbReference type="Proteomes" id="UP000287872">
    <property type="component" value="Unassembled WGS sequence"/>
</dbReference>
<comment type="caution">
    <text evidence="2">The sequence shown here is derived from an EMBL/GenBank/DDBJ whole genome shotgun (WGS) entry which is preliminary data.</text>
</comment>
<dbReference type="InterPro" id="IPR000257">
    <property type="entry name" value="Uroporphyrinogen_deCOase"/>
</dbReference>
<dbReference type="CDD" id="cd03465">
    <property type="entry name" value="URO-D_like"/>
    <property type="match status" value="1"/>
</dbReference>
<dbReference type="SUPFAM" id="SSF51726">
    <property type="entry name" value="UROD/MetE-like"/>
    <property type="match status" value="1"/>
</dbReference>
<dbReference type="Gene3D" id="3.20.20.210">
    <property type="match status" value="1"/>
</dbReference>
<sequence length="298" mass="33040">MARSHIAAFNRFRYDLVYLFTNCSYVAEAMGAPLQYSEDEPANCEVPIINSKEDLDKIHVAEKNDGKFPVYYEALDILNKEIADQVFLSVCFSGPVSTAATLRGVEDFARDTYANPELCHSLLRMSTDSCKNLIREIIAHGAIPIILEPIASGSLFSAKMFKQFAFPYIKELIDLSHELGSAVPLHICGKTHKIVDLMTDTGSDIISIDKCDLGIAREKVAGRAVILGNIDPADELLFGAKESIFDICRQSIETMKGYTPGFILATGCETSNKVPFENIQYMMDAVRTYGVYEYNEGV</sequence>
<evidence type="ECO:0000313" key="3">
    <source>
        <dbReference type="Proteomes" id="UP000287872"/>
    </source>
</evidence>
<dbReference type="GO" id="GO:0006779">
    <property type="term" value="P:porphyrin-containing compound biosynthetic process"/>
    <property type="evidence" value="ECO:0007669"/>
    <property type="project" value="InterPro"/>
</dbReference>
<dbReference type="PANTHER" id="PTHR47099">
    <property type="entry name" value="METHYLCOBAMIDE:COM METHYLTRANSFERASE MTBA"/>
    <property type="match status" value="1"/>
</dbReference>
<dbReference type="GO" id="GO:0004853">
    <property type="term" value="F:uroporphyrinogen decarboxylase activity"/>
    <property type="evidence" value="ECO:0007669"/>
    <property type="project" value="InterPro"/>
</dbReference>
<accession>A0A401UQ09</accession>
<evidence type="ECO:0000313" key="2">
    <source>
        <dbReference type="EMBL" id="GCD11610.1"/>
    </source>
</evidence>